<dbReference type="HAMAP" id="MF_00434">
    <property type="entry name" value="Pterin_4_alpha"/>
    <property type="match status" value="1"/>
</dbReference>
<evidence type="ECO:0000256" key="4">
    <source>
        <dbReference type="HAMAP-Rule" id="MF_00434"/>
    </source>
</evidence>
<dbReference type="PANTHER" id="PTHR12599">
    <property type="entry name" value="PTERIN-4-ALPHA-CARBINOLAMINE DEHYDRATASE"/>
    <property type="match status" value="1"/>
</dbReference>
<accession>A0ABM7MEF4</accession>
<dbReference type="EC" id="4.2.1.96" evidence="4"/>
<dbReference type="RefSeq" id="WP_237261198.1">
    <property type="nucleotide sequence ID" value="NZ_AP024202.1"/>
</dbReference>
<evidence type="ECO:0000313" key="5">
    <source>
        <dbReference type="EMBL" id="BCN93803.1"/>
    </source>
</evidence>
<protein>
    <recommendedName>
        <fullName evidence="4">Putative pterin-4-alpha-carbinolamine dehydratase</fullName>
        <shortName evidence="4">PHS</shortName>
        <ecNumber evidence="4">4.2.1.96</ecNumber>
    </recommendedName>
    <alternativeName>
        <fullName evidence="4">4-alpha-hydroxy-tetrahydropterin dehydratase</fullName>
    </alternativeName>
    <alternativeName>
        <fullName evidence="4">Pterin carbinolamine dehydratase</fullName>
        <shortName evidence="4">PCD</shortName>
    </alternativeName>
</protein>
<evidence type="ECO:0000313" key="6">
    <source>
        <dbReference type="Proteomes" id="UP001054820"/>
    </source>
</evidence>
<dbReference type="InterPro" id="IPR001533">
    <property type="entry name" value="Pterin_deHydtase"/>
</dbReference>
<dbReference type="CDD" id="cd00913">
    <property type="entry name" value="PCD_DCoH_subfamily_a"/>
    <property type="match status" value="1"/>
</dbReference>
<dbReference type="InterPro" id="IPR036428">
    <property type="entry name" value="PCD_sf"/>
</dbReference>
<comment type="similarity">
    <text evidence="2 4">Belongs to the pterin-4-alpha-carbinolamine dehydratase family.</text>
</comment>
<dbReference type="SUPFAM" id="SSF55248">
    <property type="entry name" value="PCD-like"/>
    <property type="match status" value="1"/>
</dbReference>
<dbReference type="Pfam" id="PF01329">
    <property type="entry name" value="Pterin_4a"/>
    <property type="match status" value="1"/>
</dbReference>
<evidence type="ECO:0000256" key="2">
    <source>
        <dbReference type="ARBA" id="ARBA00006472"/>
    </source>
</evidence>
<dbReference type="EMBL" id="AP024202">
    <property type="protein sequence ID" value="BCN93803.1"/>
    <property type="molecule type" value="Genomic_DNA"/>
</dbReference>
<reference evidence="5" key="1">
    <citation type="journal article" date="2022" name="Arch. Microbiol.">
        <title>Thiomicrorhabdus immobilis sp. nov., a mesophilic sulfur-oxidizing bacterium isolated from sediment of a brackish lake in northern Japan.</title>
        <authorList>
            <person name="Kojima H."/>
            <person name="Mochizuki J."/>
            <person name="Kanda M."/>
            <person name="Watanabe T."/>
            <person name="Fukui M."/>
        </authorList>
    </citation>
    <scope>NUCLEOTIDE SEQUENCE</scope>
    <source>
        <strain evidence="5">Am19</strain>
    </source>
</reference>
<dbReference type="Gene3D" id="3.30.1360.20">
    <property type="entry name" value="Transcriptional coactivator/pterin dehydratase"/>
    <property type="match status" value="1"/>
</dbReference>
<dbReference type="PANTHER" id="PTHR12599:SF0">
    <property type="entry name" value="PTERIN-4-ALPHA-CARBINOLAMINE DEHYDRATASE"/>
    <property type="match status" value="1"/>
</dbReference>
<dbReference type="Proteomes" id="UP001054820">
    <property type="component" value="Chromosome"/>
</dbReference>
<comment type="catalytic activity">
    <reaction evidence="1 4">
        <text>(4aS,6R)-4a-hydroxy-L-erythro-5,6,7,8-tetrahydrobiopterin = (6R)-L-erythro-6,7-dihydrobiopterin + H2O</text>
        <dbReference type="Rhea" id="RHEA:11920"/>
        <dbReference type="ChEBI" id="CHEBI:15377"/>
        <dbReference type="ChEBI" id="CHEBI:15642"/>
        <dbReference type="ChEBI" id="CHEBI:43120"/>
        <dbReference type="EC" id="4.2.1.96"/>
    </reaction>
</comment>
<keyword evidence="6" id="KW-1185">Reference proteome</keyword>
<evidence type="ECO:0000256" key="3">
    <source>
        <dbReference type="ARBA" id="ARBA00023239"/>
    </source>
</evidence>
<sequence length="117" mass="13159">MSHPSPLVQELLNQRCEDMPKGSKPIIIPTIESNLSVLDGWEAPLNYANIAKTFNFKNYHQTIAFVNAVTWLANKEDHHPKICFDYNSCEITLTTHSAKGLTMNDMIMAAKINALLD</sequence>
<evidence type="ECO:0000256" key="1">
    <source>
        <dbReference type="ARBA" id="ARBA00001554"/>
    </source>
</evidence>
<organism evidence="5 6">
    <name type="scientific">Thiomicrorhabdus immobilis</name>
    <dbReference type="NCBI Taxonomy" id="2791037"/>
    <lineage>
        <taxon>Bacteria</taxon>
        <taxon>Pseudomonadati</taxon>
        <taxon>Pseudomonadota</taxon>
        <taxon>Gammaproteobacteria</taxon>
        <taxon>Thiotrichales</taxon>
        <taxon>Piscirickettsiaceae</taxon>
        <taxon>Thiomicrorhabdus</taxon>
    </lineage>
</organism>
<gene>
    <name evidence="5" type="ORF">THMIRHAM_15880</name>
</gene>
<name>A0ABM7MEF4_9GAMM</name>
<keyword evidence="3 4" id="KW-0456">Lyase</keyword>
<proteinExistence type="inferred from homology"/>